<proteinExistence type="predicted"/>
<reference evidence="2" key="1">
    <citation type="journal article" date="2020" name="Stud. Mycol.">
        <title>101 Dothideomycetes genomes: a test case for predicting lifestyles and emergence of pathogens.</title>
        <authorList>
            <person name="Haridas S."/>
            <person name="Albert R."/>
            <person name="Binder M."/>
            <person name="Bloem J."/>
            <person name="Labutti K."/>
            <person name="Salamov A."/>
            <person name="Andreopoulos B."/>
            <person name="Baker S."/>
            <person name="Barry K."/>
            <person name="Bills G."/>
            <person name="Bluhm B."/>
            <person name="Cannon C."/>
            <person name="Castanera R."/>
            <person name="Culley D."/>
            <person name="Daum C."/>
            <person name="Ezra D."/>
            <person name="Gonzalez J."/>
            <person name="Henrissat B."/>
            <person name="Kuo A."/>
            <person name="Liang C."/>
            <person name="Lipzen A."/>
            <person name="Lutzoni F."/>
            <person name="Magnuson J."/>
            <person name="Mondo S."/>
            <person name="Nolan M."/>
            <person name="Ohm R."/>
            <person name="Pangilinan J."/>
            <person name="Park H.-J."/>
            <person name="Ramirez L."/>
            <person name="Alfaro M."/>
            <person name="Sun H."/>
            <person name="Tritt A."/>
            <person name="Yoshinaga Y."/>
            <person name="Zwiers L.-H."/>
            <person name="Turgeon B."/>
            <person name="Goodwin S."/>
            <person name="Spatafora J."/>
            <person name="Crous P."/>
            <person name="Grigoriev I."/>
        </authorList>
    </citation>
    <scope>NUCLEOTIDE SEQUENCE</scope>
    <source>
        <strain evidence="2">CBS 279.74</strain>
    </source>
</reference>
<dbReference type="PANTHER" id="PTHR33840:SF16">
    <property type="entry name" value="DUF2235 DOMAIN-CONTAINING PROTEIN"/>
    <property type="match status" value="1"/>
</dbReference>
<keyword evidence="3" id="KW-1185">Reference proteome</keyword>
<dbReference type="EMBL" id="MU005779">
    <property type="protein sequence ID" value="KAF2705383.1"/>
    <property type="molecule type" value="Genomic_DNA"/>
</dbReference>
<protein>
    <recommendedName>
        <fullName evidence="1">T6SS Phospholipase effector Tle1-like catalytic domain-containing protein</fullName>
    </recommendedName>
</protein>
<gene>
    <name evidence="2" type="ORF">K504DRAFT_460633</name>
</gene>
<feature type="domain" description="T6SS Phospholipase effector Tle1-like catalytic" evidence="1">
    <location>
        <begin position="10"/>
        <end position="333"/>
    </location>
</feature>
<organism evidence="2 3">
    <name type="scientific">Pleomassaria siparia CBS 279.74</name>
    <dbReference type="NCBI Taxonomy" id="1314801"/>
    <lineage>
        <taxon>Eukaryota</taxon>
        <taxon>Fungi</taxon>
        <taxon>Dikarya</taxon>
        <taxon>Ascomycota</taxon>
        <taxon>Pezizomycotina</taxon>
        <taxon>Dothideomycetes</taxon>
        <taxon>Pleosporomycetidae</taxon>
        <taxon>Pleosporales</taxon>
        <taxon>Pleomassariaceae</taxon>
        <taxon>Pleomassaria</taxon>
    </lineage>
</organism>
<dbReference type="Pfam" id="PF09994">
    <property type="entry name" value="T6SS_Tle1-like_cat"/>
    <property type="match status" value="1"/>
</dbReference>
<dbReference type="InterPro" id="IPR018712">
    <property type="entry name" value="Tle1-like_cat"/>
</dbReference>
<dbReference type="SUPFAM" id="SSF53474">
    <property type="entry name" value="alpha/beta-Hydrolases"/>
    <property type="match status" value="1"/>
</dbReference>
<dbReference type="PANTHER" id="PTHR33840">
    <property type="match status" value="1"/>
</dbReference>
<dbReference type="AlphaFoldDB" id="A0A6G1JYG6"/>
<accession>A0A6G1JYG6</accession>
<evidence type="ECO:0000259" key="1">
    <source>
        <dbReference type="Pfam" id="PF09994"/>
    </source>
</evidence>
<name>A0A6G1JYG6_9PLEO</name>
<dbReference type="OrthoDB" id="3057168at2759"/>
<dbReference type="InterPro" id="IPR029058">
    <property type="entry name" value="AB_hydrolase_fold"/>
</dbReference>
<evidence type="ECO:0000313" key="2">
    <source>
        <dbReference type="EMBL" id="KAF2705383.1"/>
    </source>
</evidence>
<dbReference type="Proteomes" id="UP000799428">
    <property type="component" value="Unassembled WGS sequence"/>
</dbReference>
<evidence type="ECO:0000313" key="3">
    <source>
        <dbReference type="Proteomes" id="UP000799428"/>
    </source>
</evidence>
<sequence length="589" mass="67214">MANDDLPWGRRLVICCDGTWQSSVSSREYVPSNVTKLCRVIARVGNDRNDPKKKWHQIVYYDSGVGTGNLSKSERRRQGGTGAGLAENVIEAYNFIVLNYEPGDEIFCFGFSRGAYTARAVAGLVTDIGVIRPLDMQIFPQVYRAYQLNDEGLPFRETQAWKDFTQGKLTKRGRELSKTTGDDSKWGIKDRAQSWDIHPHVDLEASEKSRKVKVVGVWDTVGSLGVPDVAIFDNANYRTKYGFHNVRLNENIQHAYHALALDERRKAFRPTLWYIPKDLPAKLAKEGKPMPELKQVWFPGVHINIGGGSDDCIGEMKGDLEQISNATFAWMLQVISPHLTIDQDAFHVSLVRYQRWLERIRWACTYHHTNWIDWAKNKLPHIPFINPAADELSPPKRDPPHPHPTFDYGWGTGNIVQSYAGMYKLAGAVPRVPGHCQTEIYDAEAKQPILVDIHRYGETNEYMHPICAYRNLVRGNEPDSALRDFERRFVEYRSTGGAACIDNPSGKGRYWWYRKNNAKPMPEWIILRNGDAGAEDGDVNFERSWYGQCEQSPQTRQKLEAAGVKKDWLTDVDERVDFSLGDRAAWMYP</sequence>